<dbReference type="KEGG" id="afo:Afer_0896"/>
<dbReference type="Pfam" id="PF13428">
    <property type="entry name" value="TPR_14"/>
    <property type="match status" value="1"/>
</dbReference>
<dbReference type="AlphaFoldDB" id="C7LYN3"/>
<evidence type="ECO:0000256" key="2">
    <source>
        <dbReference type="SAM" id="MobiDB-lite"/>
    </source>
</evidence>
<dbReference type="EMBL" id="CP001631">
    <property type="protein sequence ID" value="ACU53841.1"/>
    <property type="molecule type" value="Genomic_DNA"/>
</dbReference>
<dbReference type="STRING" id="525909.Afer_0896"/>
<reference evidence="3 4" key="1">
    <citation type="journal article" date="2009" name="Stand. Genomic Sci.">
        <title>Complete genome sequence of Acidimicrobium ferrooxidans type strain (ICP).</title>
        <authorList>
            <person name="Clum A."/>
            <person name="Nolan M."/>
            <person name="Lang E."/>
            <person name="Glavina Del Rio T."/>
            <person name="Tice H."/>
            <person name="Copeland A."/>
            <person name="Cheng J.F."/>
            <person name="Lucas S."/>
            <person name="Chen F."/>
            <person name="Bruce D."/>
            <person name="Goodwin L."/>
            <person name="Pitluck S."/>
            <person name="Ivanova N."/>
            <person name="Mavrommatis K."/>
            <person name="Mikhailova N."/>
            <person name="Pati A."/>
            <person name="Chen A."/>
            <person name="Palaniappan K."/>
            <person name="Goker M."/>
            <person name="Spring S."/>
            <person name="Land M."/>
            <person name="Hauser L."/>
            <person name="Chang Y.J."/>
            <person name="Jeffries C.C."/>
            <person name="Chain P."/>
            <person name="Bristow J."/>
            <person name="Eisen J.A."/>
            <person name="Markowitz V."/>
            <person name="Hugenholtz P."/>
            <person name="Kyrpides N.C."/>
            <person name="Klenk H.P."/>
            <person name="Lapidus A."/>
        </authorList>
    </citation>
    <scope>NUCLEOTIDE SEQUENCE [LARGE SCALE GENOMIC DNA]</scope>
    <source>
        <strain evidence="4">DSM 10331 / JCM 15462 / NBRC 103882 / ICP</strain>
    </source>
</reference>
<keyword evidence="1" id="KW-0802">TPR repeat</keyword>
<dbReference type="eggNOG" id="COG0457">
    <property type="taxonomic scope" value="Bacteria"/>
</dbReference>
<evidence type="ECO:0000313" key="3">
    <source>
        <dbReference type="EMBL" id="ACU53841.1"/>
    </source>
</evidence>
<evidence type="ECO:0000313" key="4">
    <source>
        <dbReference type="Proteomes" id="UP000000771"/>
    </source>
</evidence>
<dbReference type="RefSeq" id="WP_015798330.1">
    <property type="nucleotide sequence ID" value="NC_013124.1"/>
</dbReference>
<organism evidence="3 4">
    <name type="scientific">Acidimicrobium ferrooxidans (strain DSM 10331 / JCM 15462 / NBRC 103882 / ICP)</name>
    <dbReference type="NCBI Taxonomy" id="525909"/>
    <lineage>
        <taxon>Bacteria</taxon>
        <taxon>Bacillati</taxon>
        <taxon>Actinomycetota</taxon>
        <taxon>Acidimicrobiia</taxon>
        <taxon>Acidimicrobiales</taxon>
        <taxon>Acidimicrobiaceae</taxon>
        <taxon>Acidimicrobium</taxon>
    </lineage>
</organism>
<dbReference type="SUPFAM" id="SSF48452">
    <property type="entry name" value="TPR-like"/>
    <property type="match status" value="1"/>
</dbReference>
<accession>C7LYN3</accession>
<dbReference type="Proteomes" id="UP000000771">
    <property type="component" value="Chromosome"/>
</dbReference>
<dbReference type="HOGENOM" id="CLU_1182952_0_0_11"/>
<feature type="region of interest" description="Disordered" evidence="2">
    <location>
        <begin position="1"/>
        <end position="37"/>
    </location>
</feature>
<evidence type="ECO:0000256" key="1">
    <source>
        <dbReference type="PROSITE-ProRule" id="PRU00339"/>
    </source>
</evidence>
<keyword evidence="4" id="KW-1185">Reference proteome</keyword>
<proteinExistence type="predicted"/>
<dbReference type="InterPro" id="IPR019734">
    <property type="entry name" value="TPR_rpt"/>
</dbReference>
<dbReference type="InterPro" id="IPR011990">
    <property type="entry name" value="TPR-like_helical_dom_sf"/>
</dbReference>
<dbReference type="PROSITE" id="PS50005">
    <property type="entry name" value="TPR"/>
    <property type="match status" value="1"/>
</dbReference>
<dbReference type="Gene3D" id="1.25.40.10">
    <property type="entry name" value="Tetratricopeptide repeat domain"/>
    <property type="match status" value="2"/>
</dbReference>
<sequence length="234" mass="26523">MRFDTTSPRRQRYLAPTRPNRRRAKPGEPVAIEPSELTAPPRLRPVVERQLAEAAQHYAEDRYAEALRILTRIERLAPASPPIEELLGLVRYRLGDFARAARHLATFVDLTGDLTHGAILMDCARAEGDAEAVEHWWRALREASPSKDAMVEGRIVWASHLADTDRLSTAVDVIRRALERERQTTSLRALRLRYQLATLLERQGRYAEARDAFRAIAQVDPSLYDVAERLAALA</sequence>
<feature type="repeat" description="TPR" evidence="1">
    <location>
        <begin position="190"/>
        <end position="223"/>
    </location>
</feature>
<gene>
    <name evidence="3" type="ordered locus">Afer_0896</name>
</gene>
<protein>
    <submittedName>
        <fullName evidence="3">Tetratricopeptide TPR_2 repeat protein</fullName>
    </submittedName>
</protein>
<name>C7LYN3_ACIFD</name>
<dbReference type="OrthoDB" id="5192493at2"/>